<dbReference type="AlphaFoldDB" id="A0A8T0GWY5"/>
<sequence>MIAMEYLGPPWQMLAVLDDETKERARVAVREALEKVHKLRVFGSTNAGSVHGDARDVNIMVKSHDEDFDVRFVDFGWAGQECVSTYPPNMNHIDIAWPEGVRDGMPMLQRHDMDVVNSTPGRISNYDWRRHV</sequence>
<dbReference type="SUPFAM" id="SSF56112">
    <property type="entry name" value="Protein kinase-like (PK-like)"/>
    <property type="match status" value="1"/>
</dbReference>
<dbReference type="GO" id="GO:0005524">
    <property type="term" value="F:ATP binding"/>
    <property type="evidence" value="ECO:0007669"/>
    <property type="project" value="InterPro"/>
</dbReference>
<feature type="domain" description="Protein kinase" evidence="1">
    <location>
        <begin position="1"/>
        <end position="132"/>
    </location>
</feature>
<dbReference type="OrthoDB" id="544778at2759"/>
<gene>
    <name evidence="2" type="ORF">KC19_9G183400</name>
</gene>
<name>A0A8T0GWY5_CERPU</name>
<reference evidence="2" key="1">
    <citation type="submission" date="2020-06" db="EMBL/GenBank/DDBJ databases">
        <title>WGS assembly of Ceratodon purpureus strain R40.</title>
        <authorList>
            <person name="Carey S.B."/>
            <person name="Jenkins J."/>
            <person name="Shu S."/>
            <person name="Lovell J.T."/>
            <person name="Sreedasyam A."/>
            <person name="Maumus F."/>
            <person name="Tiley G.P."/>
            <person name="Fernandez-Pozo N."/>
            <person name="Barry K."/>
            <person name="Chen C."/>
            <person name="Wang M."/>
            <person name="Lipzen A."/>
            <person name="Daum C."/>
            <person name="Saski C.A."/>
            <person name="Payton A.C."/>
            <person name="Mcbreen J.C."/>
            <person name="Conrad R.E."/>
            <person name="Kollar L.M."/>
            <person name="Olsson S."/>
            <person name="Huttunen S."/>
            <person name="Landis J.B."/>
            <person name="Wickett N.J."/>
            <person name="Johnson M.G."/>
            <person name="Rensing S.A."/>
            <person name="Grimwood J."/>
            <person name="Schmutz J."/>
            <person name="Mcdaniel S.F."/>
        </authorList>
    </citation>
    <scope>NUCLEOTIDE SEQUENCE</scope>
    <source>
        <strain evidence="2">R40</strain>
    </source>
</reference>
<dbReference type="GO" id="GO:0004672">
    <property type="term" value="F:protein kinase activity"/>
    <property type="evidence" value="ECO:0007669"/>
    <property type="project" value="InterPro"/>
</dbReference>
<comment type="caution">
    <text evidence="2">The sequence shown here is derived from an EMBL/GenBank/DDBJ whole genome shotgun (WGS) entry which is preliminary data.</text>
</comment>
<dbReference type="Proteomes" id="UP000822688">
    <property type="component" value="Chromosome 9"/>
</dbReference>
<proteinExistence type="predicted"/>
<dbReference type="PROSITE" id="PS50011">
    <property type="entry name" value="PROTEIN_KINASE_DOM"/>
    <property type="match status" value="1"/>
</dbReference>
<protein>
    <recommendedName>
        <fullName evidence="1">Protein kinase domain-containing protein</fullName>
    </recommendedName>
</protein>
<dbReference type="InterPro" id="IPR011009">
    <property type="entry name" value="Kinase-like_dom_sf"/>
</dbReference>
<organism evidence="2 3">
    <name type="scientific">Ceratodon purpureus</name>
    <name type="common">Fire moss</name>
    <name type="synonym">Dicranum purpureum</name>
    <dbReference type="NCBI Taxonomy" id="3225"/>
    <lineage>
        <taxon>Eukaryota</taxon>
        <taxon>Viridiplantae</taxon>
        <taxon>Streptophyta</taxon>
        <taxon>Embryophyta</taxon>
        <taxon>Bryophyta</taxon>
        <taxon>Bryophytina</taxon>
        <taxon>Bryopsida</taxon>
        <taxon>Dicranidae</taxon>
        <taxon>Pseudoditrichales</taxon>
        <taxon>Ditrichaceae</taxon>
        <taxon>Ceratodon</taxon>
    </lineage>
</organism>
<dbReference type="InterPro" id="IPR000719">
    <property type="entry name" value="Prot_kinase_dom"/>
</dbReference>
<evidence type="ECO:0000313" key="2">
    <source>
        <dbReference type="EMBL" id="KAG0562925.1"/>
    </source>
</evidence>
<accession>A0A8T0GWY5</accession>
<evidence type="ECO:0000259" key="1">
    <source>
        <dbReference type="PROSITE" id="PS50011"/>
    </source>
</evidence>
<evidence type="ECO:0000313" key="3">
    <source>
        <dbReference type="Proteomes" id="UP000822688"/>
    </source>
</evidence>
<keyword evidence="3" id="KW-1185">Reference proteome</keyword>
<dbReference type="EMBL" id="CM026430">
    <property type="protein sequence ID" value="KAG0562925.1"/>
    <property type="molecule type" value="Genomic_DNA"/>
</dbReference>